<dbReference type="PANTHER" id="PTHR43222">
    <property type="entry name" value="NUDIX HYDROLASE 23"/>
    <property type="match status" value="1"/>
</dbReference>
<dbReference type="GO" id="GO:0017110">
    <property type="term" value="F:nucleoside diphosphate phosphatase activity"/>
    <property type="evidence" value="ECO:0007669"/>
    <property type="project" value="InterPro"/>
</dbReference>
<comment type="subunit">
    <text evidence="2 4">Monomer.</text>
</comment>
<evidence type="ECO:0000256" key="4">
    <source>
        <dbReference type="RuleBase" id="RU364043"/>
    </source>
</evidence>
<evidence type="ECO:0000256" key="1">
    <source>
        <dbReference type="ARBA" id="ARBA00007608"/>
    </source>
</evidence>
<name>A0A545T8K4_9GAMM</name>
<feature type="domain" description="Nudix hydrolase" evidence="5">
    <location>
        <begin position="2"/>
        <end position="134"/>
    </location>
</feature>
<comment type="similarity">
    <text evidence="1 4">Belongs to the Nudix hydrolase family. NudJ subfamily.</text>
</comment>
<evidence type="ECO:0000259" key="5">
    <source>
        <dbReference type="PROSITE" id="PS51462"/>
    </source>
</evidence>
<reference evidence="6 7" key="1">
    <citation type="submission" date="2019-06" db="EMBL/GenBank/DDBJ databases">
        <title>Whole genome sequence for Cellvibrionaceae sp. R142.</title>
        <authorList>
            <person name="Wang G."/>
        </authorList>
    </citation>
    <scope>NUCLEOTIDE SEQUENCE [LARGE SCALE GENOMIC DNA]</scope>
    <source>
        <strain evidence="6 7">R142</strain>
    </source>
</reference>
<evidence type="ECO:0000256" key="3">
    <source>
        <dbReference type="ARBA" id="ARBA00015552"/>
    </source>
</evidence>
<evidence type="ECO:0000256" key="2">
    <source>
        <dbReference type="ARBA" id="ARBA00011245"/>
    </source>
</evidence>
<dbReference type="EC" id="3.6.1.-" evidence="4"/>
<dbReference type="RefSeq" id="WP_142905668.1">
    <property type="nucleotide sequence ID" value="NZ_ML660097.1"/>
</dbReference>
<dbReference type="EMBL" id="VHSG01000018">
    <property type="protein sequence ID" value="TQV73539.1"/>
    <property type="molecule type" value="Genomic_DNA"/>
</dbReference>
<comment type="caution">
    <text evidence="6">The sequence shown here is derived from an EMBL/GenBank/DDBJ whole genome shotgun (WGS) entry which is preliminary data.</text>
</comment>
<sequence length="148" mass="17176">MEWYPHVTVASVIEDAGRYLLVHELSDGQRVYNQPAGHLEPDESLFEAARRETLEETAWEVRLTQFLGVCLYRSPHNGITYVRNTFSAVPLRHHPHRPLDAGIEAAVWLTYEEILQRRDQLRSPIVLQAIDAHRAGRHYPLDLVHDHR</sequence>
<dbReference type="Pfam" id="PF00293">
    <property type="entry name" value="NUDIX"/>
    <property type="match status" value="1"/>
</dbReference>
<evidence type="ECO:0000313" key="6">
    <source>
        <dbReference type="EMBL" id="TQV73539.1"/>
    </source>
</evidence>
<dbReference type="PANTHER" id="PTHR43222:SF11">
    <property type="entry name" value="PHOSPHATASE NUDJ"/>
    <property type="match status" value="1"/>
</dbReference>
<gene>
    <name evidence="4" type="primary">nudJ</name>
    <name evidence="6" type="ORF">FKG94_17750</name>
</gene>
<dbReference type="CDD" id="cd03675">
    <property type="entry name" value="NUDIX_Hydrolase"/>
    <property type="match status" value="1"/>
</dbReference>
<dbReference type="Proteomes" id="UP000319732">
    <property type="component" value="Unassembled WGS sequence"/>
</dbReference>
<dbReference type="OrthoDB" id="8594221at2"/>
<keyword evidence="4 6" id="KW-0378">Hydrolase</keyword>
<dbReference type="Gene3D" id="3.90.79.10">
    <property type="entry name" value="Nucleoside Triphosphate Pyrophosphohydrolase"/>
    <property type="match status" value="1"/>
</dbReference>
<comment type="cofactor">
    <cofactor evidence="4">
        <name>Mg(2+)</name>
        <dbReference type="ChEBI" id="CHEBI:18420"/>
    </cofactor>
</comment>
<dbReference type="GO" id="GO:0004787">
    <property type="term" value="F:thiamine diphosphate phosphatase activity"/>
    <property type="evidence" value="ECO:0007669"/>
    <property type="project" value="InterPro"/>
</dbReference>
<keyword evidence="7" id="KW-1185">Reference proteome</keyword>
<accession>A0A545T8K4</accession>
<dbReference type="PROSITE" id="PS51462">
    <property type="entry name" value="NUDIX"/>
    <property type="match status" value="1"/>
</dbReference>
<dbReference type="InterPro" id="IPR015797">
    <property type="entry name" value="NUDIX_hydrolase-like_dom_sf"/>
</dbReference>
<dbReference type="SUPFAM" id="SSF55811">
    <property type="entry name" value="Nudix"/>
    <property type="match status" value="1"/>
</dbReference>
<protein>
    <recommendedName>
        <fullName evidence="3 4">Phosphatase NudJ</fullName>
        <ecNumber evidence="4">3.6.1.-</ecNumber>
    </recommendedName>
</protein>
<dbReference type="GO" id="GO:0017111">
    <property type="term" value="F:ribonucleoside triphosphate phosphatase activity"/>
    <property type="evidence" value="ECO:0007669"/>
    <property type="project" value="InterPro"/>
</dbReference>
<keyword evidence="4" id="KW-0460">Magnesium</keyword>
<organism evidence="6 7">
    <name type="scientific">Exilibacterium tricleocarpae</name>
    <dbReference type="NCBI Taxonomy" id="2591008"/>
    <lineage>
        <taxon>Bacteria</taxon>
        <taxon>Pseudomonadati</taxon>
        <taxon>Pseudomonadota</taxon>
        <taxon>Gammaproteobacteria</taxon>
        <taxon>Cellvibrionales</taxon>
        <taxon>Cellvibrionaceae</taxon>
        <taxon>Exilibacterium</taxon>
    </lineage>
</organism>
<dbReference type="AlphaFoldDB" id="A0A545T8K4"/>
<proteinExistence type="inferred from homology"/>
<evidence type="ECO:0000313" key="7">
    <source>
        <dbReference type="Proteomes" id="UP000319732"/>
    </source>
</evidence>
<dbReference type="InterPro" id="IPR033713">
    <property type="entry name" value="NudJ"/>
</dbReference>
<dbReference type="InterPro" id="IPR000086">
    <property type="entry name" value="NUDIX_hydrolase_dom"/>
</dbReference>